<name>A0A085M2S0_9BILA</name>
<feature type="transmembrane region" description="Helical" evidence="1">
    <location>
        <begin position="70"/>
        <end position="95"/>
    </location>
</feature>
<accession>A0A085M2S0</accession>
<proteinExistence type="predicted"/>
<evidence type="ECO:0000313" key="3">
    <source>
        <dbReference type="Proteomes" id="UP000030764"/>
    </source>
</evidence>
<sequence length="99" mass="10874">MGLYQPPTIFTGSNLIRSPLAFSVLRNALSTIKAISVLWVPQDFACSLCVDLTTFQLFFSSSVGGISKSIVFTPLVMISICDFVLFPHLLLLILLTEYA</sequence>
<protein>
    <submittedName>
        <fullName evidence="2">Uncharacterized protein</fullName>
    </submittedName>
</protein>
<organism evidence="2 3">
    <name type="scientific">Trichuris suis</name>
    <name type="common">pig whipworm</name>
    <dbReference type="NCBI Taxonomy" id="68888"/>
    <lineage>
        <taxon>Eukaryota</taxon>
        <taxon>Metazoa</taxon>
        <taxon>Ecdysozoa</taxon>
        <taxon>Nematoda</taxon>
        <taxon>Enoplea</taxon>
        <taxon>Dorylaimia</taxon>
        <taxon>Trichinellida</taxon>
        <taxon>Trichuridae</taxon>
        <taxon>Trichuris</taxon>
    </lineage>
</organism>
<keyword evidence="1" id="KW-1133">Transmembrane helix</keyword>
<gene>
    <name evidence="2" type="ORF">M513_07566</name>
</gene>
<keyword evidence="3" id="KW-1185">Reference proteome</keyword>
<evidence type="ECO:0000256" key="1">
    <source>
        <dbReference type="SAM" id="Phobius"/>
    </source>
</evidence>
<keyword evidence="1" id="KW-0472">Membrane</keyword>
<keyword evidence="1" id="KW-0812">Transmembrane</keyword>
<reference evidence="2 3" key="1">
    <citation type="journal article" date="2014" name="Nat. Genet.">
        <title>Genome and transcriptome of the porcine whipworm Trichuris suis.</title>
        <authorList>
            <person name="Jex A.R."/>
            <person name="Nejsum P."/>
            <person name="Schwarz E.M."/>
            <person name="Hu L."/>
            <person name="Young N.D."/>
            <person name="Hall R.S."/>
            <person name="Korhonen P.K."/>
            <person name="Liao S."/>
            <person name="Thamsborg S."/>
            <person name="Xia J."/>
            <person name="Xu P."/>
            <person name="Wang S."/>
            <person name="Scheerlinck J.P."/>
            <person name="Hofmann A."/>
            <person name="Sternberg P.W."/>
            <person name="Wang J."/>
            <person name="Gasser R.B."/>
        </authorList>
    </citation>
    <scope>NUCLEOTIDE SEQUENCE [LARGE SCALE GENOMIC DNA]</scope>
    <source>
        <strain evidence="2">DCEP-RM93M</strain>
    </source>
</reference>
<evidence type="ECO:0000313" key="2">
    <source>
        <dbReference type="EMBL" id="KFD51516.1"/>
    </source>
</evidence>
<dbReference type="Proteomes" id="UP000030764">
    <property type="component" value="Unassembled WGS sequence"/>
</dbReference>
<dbReference type="EMBL" id="KL363238">
    <property type="protein sequence ID" value="KFD51516.1"/>
    <property type="molecule type" value="Genomic_DNA"/>
</dbReference>
<dbReference type="AlphaFoldDB" id="A0A085M2S0"/>